<accession>A0A0D9XUJ3</accession>
<reference evidence="1" key="3">
    <citation type="submission" date="2015-04" db="UniProtKB">
        <authorList>
            <consortium name="EnsemblPlants"/>
        </authorList>
    </citation>
    <scope>IDENTIFICATION</scope>
</reference>
<reference evidence="1 2" key="1">
    <citation type="submission" date="2012-08" db="EMBL/GenBank/DDBJ databases">
        <title>Oryza genome evolution.</title>
        <authorList>
            <person name="Wing R.A."/>
        </authorList>
    </citation>
    <scope>NUCLEOTIDE SEQUENCE</scope>
</reference>
<keyword evidence="2" id="KW-1185">Reference proteome</keyword>
<organism evidence="1 2">
    <name type="scientific">Leersia perrieri</name>
    <dbReference type="NCBI Taxonomy" id="77586"/>
    <lineage>
        <taxon>Eukaryota</taxon>
        <taxon>Viridiplantae</taxon>
        <taxon>Streptophyta</taxon>
        <taxon>Embryophyta</taxon>
        <taxon>Tracheophyta</taxon>
        <taxon>Spermatophyta</taxon>
        <taxon>Magnoliopsida</taxon>
        <taxon>Liliopsida</taxon>
        <taxon>Poales</taxon>
        <taxon>Poaceae</taxon>
        <taxon>BOP clade</taxon>
        <taxon>Oryzoideae</taxon>
        <taxon>Oryzeae</taxon>
        <taxon>Oryzinae</taxon>
        <taxon>Leersia</taxon>
    </lineage>
</organism>
<evidence type="ECO:0000313" key="1">
    <source>
        <dbReference type="EnsemblPlants" id="LPERR11G17190.1"/>
    </source>
</evidence>
<evidence type="ECO:0000313" key="2">
    <source>
        <dbReference type="Proteomes" id="UP000032180"/>
    </source>
</evidence>
<dbReference type="EnsemblPlants" id="LPERR11G17190.1">
    <property type="protein sequence ID" value="LPERR11G17190.1"/>
    <property type="gene ID" value="LPERR11G17190"/>
</dbReference>
<name>A0A0D9XUJ3_9ORYZ</name>
<reference evidence="2" key="2">
    <citation type="submission" date="2013-12" db="EMBL/GenBank/DDBJ databases">
        <authorList>
            <person name="Yu Y."/>
            <person name="Lee S."/>
            <person name="de Baynast K."/>
            <person name="Wissotski M."/>
            <person name="Liu L."/>
            <person name="Talag J."/>
            <person name="Goicoechea J."/>
            <person name="Angelova A."/>
            <person name="Jetty R."/>
            <person name="Kudrna D."/>
            <person name="Golser W."/>
            <person name="Rivera L."/>
            <person name="Zhang J."/>
            <person name="Wing R."/>
        </authorList>
    </citation>
    <scope>NUCLEOTIDE SEQUENCE</scope>
</reference>
<proteinExistence type="predicted"/>
<dbReference type="HOGENOM" id="CLU_2162044_0_0_1"/>
<dbReference type="AlphaFoldDB" id="A0A0D9XUJ3"/>
<dbReference type="Gramene" id="LPERR11G17190.1">
    <property type="protein sequence ID" value="LPERR11G17190.1"/>
    <property type="gene ID" value="LPERR11G17190"/>
</dbReference>
<sequence>MGCYCGPALVAERRDLVRLQASLPMRDGFLTKVAAIQGKMGSSSMCVGPAVTSPPNHQSSGSPSAVPCPLQQVAYIHGHAPRVDGGCEECLGVRVGKLTCGPRRLLPLMPL</sequence>
<protein>
    <submittedName>
        <fullName evidence="1">Uncharacterized protein</fullName>
    </submittedName>
</protein>
<dbReference type="Proteomes" id="UP000032180">
    <property type="component" value="Chromosome 11"/>
</dbReference>